<reference evidence="4 5" key="1">
    <citation type="submission" date="2017-03" db="EMBL/GenBank/DDBJ databases">
        <title>Genome analysis of strain PAMC 26510.</title>
        <authorList>
            <person name="Oh H.-M."/>
            <person name="Yang J.-A."/>
        </authorList>
    </citation>
    <scope>NUCLEOTIDE SEQUENCE [LARGE SCALE GENOMIC DNA]</scope>
    <source>
        <strain evidence="4 5">PAMC 26510</strain>
    </source>
</reference>
<evidence type="ECO:0000313" key="4">
    <source>
        <dbReference type="EMBL" id="OTP80123.1"/>
    </source>
</evidence>
<dbReference type="GO" id="GO:0030729">
    <property type="term" value="F:acetoacetate-CoA ligase activity"/>
    <property type="evidence" value="ECO:0007669"/>
    <property type="project" value="TreeGrafter"/>
</dbReference>
<dbReference type="Gene3D" id="1.10.1200.10">
    <property type="entry name" value="ACP-like"/>
    <property type="match status" value="1"/>
</dbReference>
<sequence>MERVDATDFVWKRFAFNHPLFILFSSGTTGKPKCIVHGAGGTLLEHLKEHRLHCDLRTGERMYFHTSCAWMMWNWQLSALATGTEVITFDGSIATVDILWRLVADLRVTVFGTSPTYLKMCEQAGLVPSQRFDLSHLRTILSTGAVLYDSQFFWVRDNVKSLPLCSISGGTDILGCFVLGNPNLPVVDGELQSKSLALGVQSWTDGREADGVGQLVCINPFPSRPLGFVDDPSGARFHSAYFEANPGVWTQGDFIEMTPAGGARLHGRTDGVLNVRGINVGPAEIYRVLDKIPGIGEALAVQLHVERRDGPIDDSAPRSSDQRIVLLITLREGEVLTGELRKQIRTDLARGASIAHVPDIILAVAALPTTHSGKLSEIAAREAINGLAVTNAAALRNPQCLQAIKEAIHQYQTEPVVPSSCVSLENVESYLQTVWERAFGFAPIEPYENFFELGGDSLLAVSLLADLAETTGHDLPLSTLSSAPTIAALGALLRADSSGILSPVLVRLRPGEGNPIFIVHGASGTVMGCWTLAQALHTPRPVYGLQALGLDGQQIPQQRIEHMAATYIEAMRTVQRAGPYALAGYSLGGLVAIEIAQQLHRVGERIELVCLLDTYVHERRLPWVAWTEFQLGYARRQYGALRDLSSPQKIAYLRDKWTAAADRVRLRLGHPARRTDPAVAGLDVPPVLMRVRESMRLAMSVYRPLRYNGGPIIYVRAQRFEDRGDPLPVWRRVAACGLTIIRVQGSHTEMMSAPHVHEVAMALGSLAAISSD</sequence>
<dbReference type="SUPFAM" id="SSF56801">
    <property type="entry name" value="Acetyl-CoA synthetase-like"/>
    <property type="match status" value="1"/>
</dbReference>
<dbReference type="InterPro" id="IPR000873">
    <property type="entry name" value="AMP-dep_synth/lig_dom"/>
</dbReference>
<dbReference type="Pfam" id="PF00975">
    <property type="entry name" value="Thioesterase"/>
    <property type="match status" value="1"/>
</dbReference>
<dbReference type="InterPro" id="IPR045851">
    <property type="entry name" value="AMP-bd_C_sf"/>
</dbReference>
<dbReference type="PANTHER" id="PTHR42921">
    <property type="entry name" value="ACETOACETYL-COA SYNTHETASE"/>
    <property type="match status" value="1"/>
</dbReference>
<dbReference type="Pfam" id="PF00501">
    <property type="entry name" value="AMP-binding"/>
    <property type="match status" value="1"/>
</dbReference>
<evidence type="ECO:0000313" key="5">
    <source>
        <dbReference type="Proteomes" id="UP000194546"/>
    </source>
</evidence>
<dbReference type="AlphaFoldDB" id="A0A242N919"/>
<gene>
    <name evidence="4" type="ORF">PAMC26510_03955</name>
</gene>
<name>A0A242N919_CABSO</name>
<keyword evidence="2" id="KW-0597">Phosphoprotein</keyword>
<dbReference type="Gene3D" id="3.40.50.12780">
    <property type="entry name" value="N-terminal domain of ligase-like"/>
    <property type="match status" value="1"/>
</dbReference>
<dbReference type="InterPro" id="IPR020802">
    <property type="entry name" value="TesA-like"/>
</dbReference>
<dbReference type="Pfam" id="PF00550">
    <property type="entry name" value="PP-binding"/>
    <property type="match status" value="1"/>
</dbReference>
<dbReference type="Gene3D" id="3.30.300.30">
    <property type="match status" value="1"/>
</dbReference>
<dbReference type="PROSITE" id="PS50075">
    <property type="entry name" value="CARRIER"/>
    <property type="match status" value="1"/>
</dbReference>
<dbReference type="PANTHER" id="PTHR42921:SF1">
    <property type="entry name" value="ACETOACETYL-COA SYNTHETASE"/>
    <property type="match status" value="1"/>
</dbReference>
<organism evidence="4 5">
    <name type="scientific">Caballeronia sordidicola</name>
    <name type="common">Burkholderia sordidicola</name>
    <dbReference type="NCBI Taxonomy" id="196367"/>
    <lineage>
        <taxon>Bacteria</taxon>
        <taxon>Pseudomonadati</taxon>
        <taxon>Pseudomonadota</taxon>
        <taxon>Betaproteobacteria</taxon>
        <taxon>Burkholderiales</taxon>
        <taxon>Burkholderiaceae</taxon>
        <taxon>Caballeronia</taxon>
    </lineage>
</organism>
<dbReference type="InterPro" id="IPR020845">
    <property type="entry name" value="AMP-binding_CS"/>
</dbReference>
<dbReference type="InterPro" id="IPR042099">
    <property type="entry name" value="ANL_N_sf"/>
</dbReference>
<dbReference type="RefSeq" id="WP_086380557.1">
    <property type="nucleotide sequence ID" value="NZ_NBTY01000016.1"/>
</dbReference>
<dbReference type="Gene3D" id="3.40.50.1820">
    <property type="entry name" value="alpha/beta hydrolase"/>
    <property type="match status" value="1"/>
</dbReference>
<evidence type="ECO:0000256" key="2">
    <source>
        <dbReference type="ARBA" id="ARBA00022553"/>
    </source>
</evidence>
<dbReference type="EMBL" id="NBTY01000016">
    <property type="protein sequence ID" value="OTP80123.1"/>
    <property type="molecule type" value="Genomic_DNA"/>
</dbReference>
<dbReference type="Proteomes" id="UP000194546">
    <property type="component" value="Unassembled WGS sequence"/>
</dbReference>
<feature type="domain" description="Carrier" evidence="3">
    <location>
        <begin position="422"/>
        <end position="497"/>
    </location>
</feature>
<keyword evidence="1" id="KW-0596">Phosphopantetheine</keyword>
<dbReference type="SMART" id="SM00823">
    <property type="entry name" value="PKS_PP"/>
    <property type="match status" value="1"/>
</dbReference>
<dbReference type="InterPro" id="IPR001031">
    <property type="entry name" value="Thioesterase"/>
</dbReference>
<dbReference type="InterPro" id="IPR020806">
    <property type="entry name" value="PKS_PP-bd"/>
</dbReference>
<dbReference type="InterPro" id="IPR036736">
    <property type="entry name" value="ACP-like_sf"/>
</dbReference>
<proteinExistence type="predicted"/>
<dbReference type="InterPro" id="IPR029058">
    <property type="entry name" value="AB_hydrolase_fold"/>
</dbReference>
<evidence type="ECO:0000259" key="3">
    <source>
        <dbReference type="PROSITE" id="PS50075"/>
    </source>
</evidence>
<evidence type="ECO:0000256" key="1">
    <source>
        <dbReference type="ARBA" id="ARBA00022450"/>
    </source>
</evidence>
<dbReference type="SMART" id="SM00824">
    <property type="entry name" value="PKS_TE"/>
    <property type="match status" value="1"/>
</dbReference>
<accession>A0A242N919</accession>
<dbReference type="InterPro" id="IPR009081">
    <property type="entry name" value="PP-bd_ACP"/>
</dbReference>
<dbReference type="SUPFAM" id="SSF53474">
    <property type="entry name" value="alpha/beta-Hydrolases"/>
    <property type="match status" value="1"/>
</dbReference>
<dbReference type="PROSITE" id="PS00455">
    <property type="entry name" value="AMP_BINDING"/>
    <property type="match status" value="1"/>
</dbReference>
<comment type="caution">
    <text evidence="4">The sequence shown here is derived from an EMBL/GenBank/DDBJ whole genome shotgun (WGS) entry which is preliminary data.</text>
</comment>
<dbReference type="SUPFAM" id="SSF47336">
    <property type="entry name" value="ACP-like"/>
    <property type="match status" value="1"/>
</dbReference>
<protein>
    <submittedName>
        <fullName evidence="4">Acetoacetyl-CoA synthetase</fullName>
    </submittedName>
</protein>
<dbReference type="GO" id="GO:0031177">
    <property type="term" value="F:phosphopantetheine binding"/>
    <property type="evidence" value="ECO:0007669"/>
    <property type="project" value="InterPro"/>
</dbReference>